<organism evidence="1 2">
    <name type="scientific">Leptospira interrogans serovar Canicola</name>
    <dbReference type="NCBI Taxonomy" id="211880"/>
    <lineage>
        <taxon>Bacteria</taxon>
        <taxon>Pseudomonadati</taxon>
        <taxon>Spirochaetota</taxon>
        <taxon>Spirochaetia</taxon>
        <taxon>Leptospirales</taxon>
        <taxon>Leptospiraceae</taxon>
        <taxon>Leptospira</taxon>
    </lineage>
</organism>
<dbReference type="Gene3D" id="2.30.30.40">
    <property type="entry name" value="SH3 Domains"/>
    <property type="match status" value="1"/>
</dbReference>
<proteinExistence type="predicted"/>
<gene>
    <name evidence="1" type="ORF">Lepto782_22175</name>
</gene>
<dbReference type="EMBL" id="CP043886">
    <property type="protein sequence ID" value="QOI44925.1"/>
    <property type="molecule type" value="Genomic_DNA"/>
</dbReference>
<protein>
    <submittedName>
        <fullName evidence="1">SH3 domain-containing protein</fullName>
    </submittedName>
</protein>
<name>A0AAP9WFC2_LEPIR</name>
<keyword evidence="1" id="KW-0614">Plasmid</keyword>
<evidence type="ECO:0000313" key="1">
    <source>
        <dbReference type="EMBL" id="QOI44925.1"/>
    </source>
</evidence>
<evidence type="ECO:0000313" key="2">
    <source>
        <dbReference type="Proteomes" id="UP000663124"/>
    </source>
</evidence>
<accession>A0AAP9WFC2</accession>
<geneLocation type="plasmid" evidence="1 2">
    <name>p1</name>
</geneLocation>
<dbReference type="RefSeq" id="WP_192505726.1">
    <property type="nucleotide sequence ID" value="NZ_CP043886.1"/>
</dbReference>
<dbReference type="AlphaFoldDB" id="A0AAP9WFC2"/>
<dbReference type="PROSITE" id="PS51257">
    <property type="entry name" value="PROKAR_LIPOPROTEIN"/>
    <property type="match status" value="1"/>
</dbReference>
<sequence length="223" mass="25929">MYFRLRIFLLILLLFSCKGEPKLVDLGYSKFARVLPENGLSLYSEPNFKSSVIAVIPSKTHIRLLKSYDQSFSHNGVTGRWAFVNWYPISSLKKKNSSYEGWIFTGFVSDDYYLVKDDSLETFNSGCLGVSCHVCGSKIFYPDGLFSNSYNCHEYPEFGRWVLKENHILVCIGKCDPNLEHQYIFRIDNGTIKMACATNHCKEERIRSWPFEKIYYWEPTDLN</sequence>
<reference evidence="1" key="1">
    <citation type="submission" date="2019-09" db="EMBL/GenBank/DDBJ databases">
        <title>Comparative Genomics of Leptospira interrogans Reveals Genome Plasticity - A Common Adaptive Strategy for Survival in Various Hosts.</title>
        <authorList>
            <person name="Ramli S.R."/>
            <person name="Bunk B."/>
            <person name="Goris M."/>
            <person name="Bhuju S."/>
            <person name="Jarek M."/>
            <person name="Sproer C."/>
            <person name="Mustakim S."/>
            <person name="Strommenger B."/>
            <person name="Pessler F."/>
        </authorList>
    </citation>
    <scope>NUCLEOTIDE SEQUENCE</scope>
    <source>
        <strain evidence="1">782</strain>
        <plasmid evidence="1">p1</plasmid>
    </source>
</reference>
<dbReference type="Proteomes" id="UP000663124">
    <property type="component" value="Plasmid p1"/>
</dbReference>